<dbReference type="AlphaFoldDB" id="A0A392WAA5"/>
<organism evidence="1 2">
    <name type="scientific">Trifolium medium</name>
    <dbReference type="NCBI Taxonomy" id="97028"/>
    <lineage>
        <taxon>Eukaryota</taxon>
        <taxon>Viridiplantae</taxon>
        <taxon>Streptophyta</taxon>
        <taxon>Embryophyta</taxon>
        <taxon>Tracheophyta</taxon>
        <taxon>Spermatophyta</taxon>
        <taxon>Magnoliopsida</taxon>
        <taxon>eudicotyledons</taxon>
        <taxon>Gunneridae</taxon>
        <taxon>Pentapetalae</taxon>
        <taxon>rosids</taxon>
        <taxon>fabids</taxon>
        <taxon>Fabales</taxon>
        <taxon>Fabaceae</taxon>
        <taxon>Papilionoideae</taxon>
        <taxon>50 kb inversion clade</taxon>
        <taxon>NPAAA clade</taxon>
        <taxon>Hologalegina</taxon>
        <taxon>IRL clade</taxon>
        <taxon>Trifolieae</taxon>
        <taxon>Trifolium</taxon>
    </lineage>
</organism>
<evidence type="ECO:0000313" key="2">
    <source>
        <dbReference type="Proteomes" id="UP000265520"/>
    </source>
</evidence>
<protein>
    <submittedName>
        <fullName evidence="1">Uncharacterized protein</fullName>
    </submittedName>
</protein>
<feature type="non-terminal residue" evidence="1">
    <location>
        <position position="1"/>
    </location>
</feature>
<dbReference type="Proteomes" id="UP000265520">
    <property type="component" value="Unassembled WGS sequence"/>
</dbReference>
<evidence type="ECO:0000313" key="1">
    <source>
        <dbReference type="EMBL" id="MCI97598.1"/>
    </source>
</evidence>
<comment type="caution">
    <text evidence="1">The sequence shown here is derived from an EMBL/GenBank/DDBJ whole genome shotgun (WGS) entry which is preliminary data.</text>
</comment>
<dbReference type="EMBL" id="LXQA011448578">
    <property type="protein sequence ID" value="MCI97598.1"/>
    <property type="molecule type" value="Genomic_DNA"/>
</dbReference>
<reference evidence="1 2" key="1">
    <citation type="journal article" date="2018" name="Front. Plant Sci.">
        <title>Red Clover (Trifolium pratense) and Zigzag Clover (T. medium) - A Picture of Genomic Similarities and Differences.</title>
        <authorList>
            <person name="Dluhosova J."/>
            <person name="Istvanek J."/>
            <person name="Nedelnik J."/>
            <person name="Repkova J."/>
        </authorList>
    </citation>
    <scope>NUCLEOTIDE SEQUENCE [LARGE SCALE GENOMIC DNA]</scope>
    <source>
        <strain evidence="2">cv. 10/8</strain>
        <tissue evidence="1">Leaf</tissue>
    </source>
</reference>
<accession>A0A392WAA5</accession>
<sequence>TGTQELVLGRLIRCDVSSCGNKPMILCKGETIVVEEFTFESEKLCLWHSEERACIGGGD</sequence>
<name>A0A392WAA5_9FABA</name>
<keyword evidence="2" id="KW-1185">Reference proteome</keyword>
<proteinExistence type="predicted"/>